<dbReference type="Proteomes" id="UP001291309">
    <property type="component" value="Unassembled WGS sequence"/>
</dbReference>
<feature type="signal peptide" evidence="1">
    <location>
        <begin position="1"/>
        <end position="19"/>
    </location>
</feature>
<gene>
    <name evidence="2" type="ORF">SYV04_34125</name>
</gene>
<evidence type="ECO:0000313" key="2">
    <source>
        <dbReference type="EMBL" id="MDY7231479.1"/>
    </source>
</evidence>
<evidence type="ECO:0000256" key="1">
    <source>
        <dbReference type="SAM" id="SignalP"/>
    </source>
</evidence>
<accession>A0ABU5HF30</accession>
<feature type="chain" id="PRO_5046472553" description="Lipoprotein" evidence="1">
    <location>
        <begin position="20"/>
        <end position="155"/>
    </location>
</feature>
<name>A0ABU5HF30_9BACT</name>
<keyword evidence="3" id="KW-1185">Reference proteome</keyword>
<protein>
    <recommendedName>
        <fullName evidence="4">Lipoprotein</fullName>
    </recommendedName>
</protein>
<evidence type="ECO:0008006" key="4">
    <source>
        <dbReference type="Google" id="ProtNLM"/>
    </source>
</evidence>
<organism evidence="2 3">
    <name type="scientific">Hyalangium rubrum</name>
    <dbReference type="NCBI Taxonomy" id="3103134"/>
    <lineage>
        <taxon>Bacteria</taxon>
        <taxon>Pseudomonadati</taxon>
        <taxon>Myxococcota</taxon>
        <taxon>Myxococcia</taxon>
        <taxon>Myxococcales</taxon>
        <taxon>Cystobacterineae</taxon>
        <taxon>Archangiaceae</taxon>
        <taxon>Hyalangium</taxon>
    </lineage>
</organism>
<dbReference type="EMBL" id="JAXIVS010000015">
    <property type="protein sequence ID" value="MDY7231479.1"/>
    <property type="molecule type" value="Genomic_DNA"/>
</dbReference>
<keyword evidence="1" id="KW-0732">Signal</keyword>
<dbReference type="RefSeq" id="WP_321550195.1">
    <property type="nucleotide sequence ID" value="NZ_JAXIVS010000015.1"/>
</dbReference>
<evidence type="ECO:0000313" key="3">
    <source>
        <dbReference type="Proteomes" id="UP001291309"/>
    </source>
</evidence>
<comment type="caution">
    <text evidence="2">The sequence shown here is derived from an EMBL/GenBank/DDBJ whole genome shotgun (WGS) entry which is preliminary data.</text>
</comment>
<sequence>MMLRVRVLVLLLPMLPGCATGTLTLVEGSLYPKHFQFVTVVNQQGDEPGGWRAACLHVPIRRDIGDAFICKLGIEMPIKTEVDGMISAPLAQRIAADCANLAAQVALGSTTPTTPLGFACESFKGAFHSTLRNALRGSVVKTICHKATEPVVVGQ</sequence>
<proteinExistence type="predicted"/>
<reference evidence="2 3" key="1">
    <citation type="submission" date="2023-12" db="EMBL/GenBank/DDBJ databases">
        <title>the genome sequence of Hyalangium sp. s54d21.</title>
        <authorList>
            <person name="Zhang X."/>
        </authorList>
    </citation>
    <scope>NUCLEOTIDE SEQUENCE [LARGE SCALE GENOMIC DNA]</scope>
    <source>
        <strain evidence="3">s54d21</strain>
    </source>
</reference>